<gene>
    <name evidence="1" type="ORF">S01H4_44758</name>
</gene>
<accession>X1CL09</accession>
<sequence>MDMRPPITILTTTYATDDYLGRQRAEMARLAIKSWGENLRYSGEI</sequence>
<feature type="non-terminal residue" evidence="1">
    <location>
        <position position="45"/>
    </location>
</feature>
<protein>
    <submittedName>
        <fullName evidence="1">Uncharacterized protein</fullName>
    </submittedName>
</protein>
<dbReference type="AlphaFoldDB" id="X1CL09"/>
<name>X1CL09_9ZZZZ</name>
<reference evidence="1" key="1">
    <citation type="journal article" date="2014" name="Front. Microbiol.">
        <title>High frequency of phylogenetically diverse reductive dehalogenase-homologous genes in deep subseafloor sedimentary metagenomes.</title>
        <authorList>
            <person name="Kawai M."/>
            <person name="Futagami T."/>
            <person name="Toyoda A."/>
            <person name="Takaki Y."/>
            <person name="Nishi S."/>
            <person name="Hori S."/>
            <person name="Arai W."/>
            <person name="Tsubouchi T."/>
            <person name="Morono Y."/>
            <person name="Uchiyama I."/>
            <person name="Ito T."/>
            <person name="Fujiyama A."/>
            <person name="Inagaki F."/>
            <person name="Takami H."/>
        </authorList>
    </citation>
    <scope>NUCLEOTIDE SEQUENCE</scope>
    <source>
        <strain evidence="1">Expedition CK06-06</strain>
    </source>
</reference>
<organism evidence="1">
    <name type="scientific">marine sediment metagenome</name>
    <dbReference type="NCBI Taxonomy" id="412755"/>
    <lineage>
        <taxon>unclassified sequences</taxon>
        <taxon>metagenomes</taxon>
        <taxon>ecological metagenomes</taxon>
    </lineage>
</organism>
<comment type="caution">
    <text evidence="1">The sequence shown here is derived from an EMBL/GenBank/DDBJ whole genome shotgun (WGS) entry which is preliminary data.</text>
</comment>
<dbReference type="EMBL" id="BART01024852">
    <property type="protein sequence ID" value="GAG93697.1"/>
    <property type="molecule type" value="Genomic_DNA"/>
</dbReference>
<proteinExistence type="predicted"/>
<evidence type="ECO:0000313" key="1">
    <source>
        <dbReference type="EMBL" id="GAG93697.1"/>
    </source>
</evidence>